<evidence type="ECO:0000256" key="6">
    <source>
        <dbReference type="ARBA" id="ARBA00022989"/>
    </source>
</evidence>
<keyword evidence="12" id="KW-1185">Reference proteome</keyword>
<dbReference type="InterPro" id="IPR027417">
    <property type="entry name" value="P-loop_NTPase"/>
</dbReference>
<dbReference type="EMBL" id="AZHX01000223">
    <property type="protein sequence ID" value="ETX08445.1"/>
    <property type="molecule type" value="Genomic_DNA"/>
</dbReference>
<proteinExistence type="predicted"/>
<dbReference type="PANTHER" id="PTHR43394:SF1">
    <property type="entry name" value="ATP-BINDING CASSETTE SUB-FAMILY B MEMBER 10, MITOCHONDRIAL"/>
    <property type="match status" value="1"/>
</dbReference>
<evidence type="ECO:0000259" key="9">
    <source>
        <dbReference type="PROSITE" id="PS50893"/>
    </source>
</evidence>
<feature type="transmembrane region" description="Helical" evidence="8">
    <location>
        <begin position="313"/>
        <end position="339"/>
    </location>
</feature>
<feature type="domain" description="ABC transporter" evidence="9">
    <location>
        <begin position="393"/>
        <end position="627"/>
    </location>
</feature>
<evidence type="ECO:0000256" key="5">
    <source>
        <dbReference type="ARBA" id="ARBA00022840"/>
    </source>
</evidence>
<evidence type="ECO:0000256" key="8">
    <source>
        <dbReference type="SAM" id="Phobius"/>
    </source>
</evidence>
<feature type="transmembrane region" description="Helical" evidence="8">
    <location>
        <begin position="67"/>
        <end position="93"/>
    </location>
</feature>
<dbReference type="GO" id="GO:0005886">
    <property type="term" value="C:plasma membrane"/>
    <property type="evidence" value="ECO:0007669"/>
    <property type="project" value="UniProtKB-SubCell"/>
</dbReference>
<dbReference type="PROSITE" id="PS50893">
    <property type="entry name" value="ABC_TRANSPORTER_2"/>
    <property type="match status" value="1"/>
</dbReference>
<dbReference type="InterPro" id="IPR039421">
    <property type="entry name" value="Type_1_exporter"/>
</dbReference>
<feature type="transmembrane region" description="Helical" evidence="8">
    <location>
        <begin position="202"/>
        <end position="222"/>
    </location>
</feature>
<dbReference type="SMART" id="SM00382">
    <property type="entry name" value="AAA"/>
    <property type="match status" value="1"/>
</dbReference>
<dbReference type="GO" id="GO:0016887">
    <property type="term" value="F:ATP hydrolysis activity"/>
    <property type="evidence" value="ECO:0007669"/>
    <property type="project" value="InterPro"/>
</dbReference>
<evidence type="ECO:0000313" key="12">
    <source>
        <dbReference type="Proteomes" id="UP000019140"/>
    </source>
</evidence>
<keyword evidence="5" id="KW-0067">ATP-binding</keyword>
<dbReference type="Proteomes" id="UP000019140">
    <property type="component" value="Unassembled WGS sequence"/>
</dbReference>
<dbReference type="InterPro" id="IPR017871">
    <property type="entry name" value="ABC_transporter-like_CS"/>
</dbReference>
<dbReference type="HOGENOM" id="CLU_000604_84_3_7"/>
<dbReference type="PROSITE" id="PS50929">
    <property type="entry name" value="ABC_TM1F"/>
    <property type="match status" value="1"/>
</dbReference>
<dbReference type="GO" id="GO:0005524">
    <property type="term" value="F:ATP binding"/>
    <property type="evidence" value="ECO:0007669"/>
    <property type="project" value="UniProtKB-KW"/>
</dbReference>
<feature type="domain" description="ABC transmembrane type-1" evidence="10">
    <location>
        <begin position="68"/>
        <end position="350"/>
    </location>
</feature>
<evidence type="ECO:0000256" key="1">
    <source>
        <dbReference type="ARBA" id="ARBA00004651"/>
    </source>
</evidence>
<dbReference type="SUPFAM" id="SSF52540">
    <property type="entry name" value="P-loop containing nucleoside triphosphate hydrolases"/>
    <property type="match status" value="1"/>
</dbReference>
<dbReference type="InterPro" id="IPR011527">
    <property type="entry name" value="ABC1_TM_dom"/>
</dbReference>
<comment type="caution">
    <text evidence="11">The sequence shown here is derived from an EMBL/GenBank/DDBJ whole genome shotgun (WGS) entry which is preliminary data.</text>
</comment>
<evidence type="ECO:0000313" key="11">
    <source>
        <dbReference type="EMBL" id="ETX08445.1"/>
    </source>
</evidence>
<dbReference type="PANTHER" id="PTHR43394">
    <property type="entry name" value="ATP-DEPENDENT PERMEASE MDL1, MITOCHONDRIAL"/>
    <property type="match status" value="1"/>
</dbReference>
<evidence type="ECO:0000256" key="2">
    <source>
        <dbReference type="ARBA" id="ARBA00022448"/>
    </source>
</evidence>
<keyword evidence="6 8" id="KW-1133">Transmembrane helix</keyword>
<dbReference type="Pfam" id="PF00005">
    <property type="entry name" value="ABC_tran"/>
    <property type="match status" value="1"/>
</dbReference>
<gene>
    <name evidence="11" type="ORF">ETSY2_05375</name>
</gene>
<dbReference type="Pfam" id="PF00664">
    <property type="entry name" value="ABC_membrane"/>
    <property type="match status" value="1"/>
</dbReference>
<accession>W4ME37</accession>
<dbReference type="FunFam" id="3.40.50.300:FF:000287">
    <property type="entry name" value="Multidrug ABC transporter ATP-binding protein"/>
    <property type="match status" value="1"/>
</dbReference>
<dbReference type="PROSITE" id="PS00211">
    <property type="entry name" value="ABC_TRANSPORTER_1"/>
    <property type="match status" value="1"/>
</dbReference>
<comment type="subcellular location">
    <subcellularLocation>
        <location evidence="1">Cell membrane</location>
        <topology evidence="1">Multi-pass membrane protein</topology>
    </subcellularLocation>
</comment>
<evidence type="ECO:0000256" key="3">
    <source>
        <dbReference type="ARBA" id="ARBA00022692"/>
    </source>
</evidence>
<sequence>MIFVLFALAGVYTIAKSSKDKAPQSLGPSSAQDNTPVLNGPLLPSLRVHPIARLYKELNLTPRRMTPAVIASIVSTLCNLLSPLSIGLILHTVVAGRNSILSRLGIVTLRSQILTLGAVALAAQAADLLLEYYQRKKWREISRSLEHDLRLKTVAHVQRLDLAYIENQRSGQLKSVIAGDTTQVNRFFESGVDEIMRMTMTFVIVGAVFFALAPSLALLALLPQPLLLWGFRHIQRRIGPRYQELGEKTDEFGHLLTNNLAGLTTVKSFTAEDYEVERMANASEAVRRVNVEAVDTSAFYSYLMRMMLLGTSIVILTLTSLFVVVEALSFAAFIVITYFTMTFIQTTRRLDESYDLYKRTIASIERIFQLLDTEIAIPTGRRRLPLKHVRGDITFDHVIFEYNPSVKVLTGISLHANSQETLAIVGVTGSGKTTLVKLLLRFYDVNAGAIRLDGVNIRELSIQDLRNAIGLVSQDAYLFHGTVYDNIVYGRRTASFDEVVMAARLAEAHDFIEQLPEGYRTVVGERGEKLSGGQRQRLSIARAVLKAPPILILDEATSALDYETEAAIQRSFQRLSAHRTTIIISHRLSTVRHADRIYVMDAGKVHEQGNHTELLDQDGIYANLWRMQTGDVFSDKDAVIE</sequence>
<dbReference type="InterPro" id="IPR036640">
    <property type="entry name" value="ABC1_TM_sf"/>
</dbReference>
<name>W4ME37_9BACT</name>
<dbReference type="InterPro" id="IPR003439">
    <property type="entry name" value="ABC_transporter-like_ATP-bd"/>
</dbReference>
<organism evidence="11 12">
    <name type="scientific">Candidatus Entotheonella gemina</name>
    <dbReference type="NCBI Taxonomy" id="1429439"/>
    <lineage>
        <taxon>Bacteria</taxon>
        <taxon>Pseudomonadati</taxon>
        <taxon>Nitrospinota/Tectimicrobiota group</taxon>
        <taxon>Candidatus Tectimicrobiota</taxon>
        <taxon>Candidatus Entotheonellia</taxon>
        <taxon>Candidatus Entotheonellales</taxon>
        <taxon>Candidatus Entotheonellaceae</taxon>
        <taxon>Candidatus Entotheonella</taxon>
    </lineage>
</organism>
<dbReference type="InterPro" id="IPR003593">
    <property type="entry name" value="AAA+_ATPase"/>
</dbReference>
<keyword evidence="7 8" id="KW-0472">Membrane</keyword>
<dbReference type="AlphaFoldDB" id="W4ME37"/>
<dbReference type="GO" id="GO:0015421">
    <property type="term" value="F:ABC-type oligopeptide transporter activity"/>
    <property type="evidence" value="ECO:0007669"/>
    <property type="project" value="TreeGrafter"/>
</dbReference>
<keyword evidence="3 8" id="KW-0812">Transmembrane</keyword>
<evidence type="ECO:0000256" key="7">
    <source>
        <dbReference type="ARBA" id="ARBA00023136"/>
    </source>
</evidence>
<keyword evidence="2" id="KW-0813">Transport</keyword>
<evidence type="ECO:0000259" key="10">
    <source>
        <dbReference type="PROSITE" id="PS50929"/>
    </source>
</evidence>
<dbReference type="Gene3D" id="1.20.1560.10">
    <property type="entry name" value="ABC transporter type 1, transmembrane domain"/>
    <property type="match status" value="1"/>
</dbReference>
<dbReference type="Gene3D" id="3.40.50.300">
    <property type="entry name" value="P-loop containing nucleotide triphosphate hydrolases"/>
    <property type="match status" value="1"/>
</dbReference>
<keyword evidence="4" id="KW-0547">Nucleotide-binding</keyword>
<evidence type="ECO:0008006" key="13">
    <source>
        <dbReference type="Google" id="ProtNLM"/>
    </source>
</evidence>
<dbReference type="PATRIC" id="fig|1429439.4.peg.910"/>
<evidence type="ECO:0000256" key="4">
    <source>
        <dbReference type="ARBA" id="ARBA00022741"/>
    </source>
</evidence>
<reference evidence="11 12" key="1">
    <citation type="journal article" date="2014" name="Nature">
        <title>An environmental bacterial taxon with a large and distinct metabolic repertoire.</title>
        <authorList>
            <person name="Wilson M.C."/>
            <person name="Mori T."/>
            <person name="Ruckert C."/>
            <person name="Uria A.R."/>
            <person name="Helf M.J."/>
            <person name="Takada K."/>
            <person name="Gernert C."/>
            <person name="Steffens U.A."/>
            <person name="Heycke N."/>
            <person name="Schmitt S."/>
            <person name="Rinke C."/>
            <person name="Helfrich E.J."/>
            <person name="Brachmann A.O."/>
            <person name="Gurgui C."/>
            <person name="Wakimoto T."/>
            <person name="Kracht M."/>
            <person name="Crusemann M."/>
            <person name="Hentschel U."/>
            <person name="Abe I."/>
            <person name="Matsunaga S."/>
            <person name="Kalinowski J."/>
            <person name="Takeyama H."/>
            <person name="Piel J."/>
        </authorList>
    </citation>
    <scope>NUCLEOTIDE SEQUENCE [LARGE SCALE GENOMIC DNA]</scope>
    <source>
        <strain evidence="12">TSY2</strain>
    </source>
</reference>
<protein>
    <recommendedName>
        <fullName evidence="13">ABC transporter</fullName>
    </recommendedName>
</protein>
<dbReference type="SUPFAM" id="SSF90123">
    <property type="entry name" value="ABC transporter transmembrane region"/>
    <property type="match status" value="1"/>
</dbReference>